<sequence>MRRQARKLRNKFTVANVQTSEHTNVMGDGFLNMRVLRGFWAMCLAALLAVQVSIAFGPDARSDVTLSETEVLLQLCGTPGDNTTLVFDTATGTVREVPSGDGSQGADCPYCVVGAAFLVAEILLPEAAGRLHKAEIAPTDTHQIYIAQRDFSRSTRAPPRIV</sequence>
<evidence type="ECO:0008006" key="4">
    <source>
        <dbReference type="Google" id="ProtNLM"/>
    </source>
</evidence>
<protein>
    <recommendedName>
        <fullName evidence="4">DUF2946 domain-containing protein</fullName>
    </recommendedName>
</protein>
<evidence type="ECO:0000256" key="1">
    <source>
        <dbReference type="SAM" id="Phobius"/>
    </source>
</evidence>
<keyword evidence="3" id="KW-1185">Reference proteome</keyword>
<organism evidence="2 3">
    <name type="scientific">Celeribacter ethanolicus</name>
    <dbReference type="NCBI Taxonomy" id="1758178"/>
    <lineage>
        <taxon>Bacteria</taxon>
        <taxon>Pseudomonadati</taxon>
        <taxon>Pseudomonadota</taxon>
        <taxon>Alphaproteobacteria</taxon>
        <taxon>Rhodobacterales</taxon>
        <taxon>Roseobacteraceae</taxon>
        <taxon>Celeribacter</taxon>
    </lineage>
</organism>
<keyword evidence="1" id="KW-0472">Membrane</keyword>
<dbReference type="EMBL" id="CP022196">
    <property type="protein sequence ID" value="ATG48119.1"/>
    <property type="molecule type" value="Genomic_DNA"/>
</dbReference>
<reference evidence="2 3" key="1">
    <citation type="submission" date="2017-06" db="EMBL/GenBank/DDBJ databases">
        <title>Celeribacter sp. TSPH2 complete genome sequence.</title>
        <authorList>
            <person name="Woo J.-H."/>
            <person name="Kim H.-S."/>
        </authorList>
    </citation>
    <scope>NUCLEOTIDE SEQUENCE [LARGE SCALE GENOMIC DNA]</scope>
    <source>
        <strain evidence="2 3">TSPH2</strain>
    </source>
</reference>
<feature type="transmembrane region" description="Helical" evidence="1">
    <location>
        <begin position="39"/>
        <end position="57"/>
    </location>
</feature>
<dbReference type="STRING" id="1758178.GCA_001550095_03689"/>
<evidence type="ECO:0000313" key="3">
    <source>
        <dbReference type="Proteomes" id="UP000217935"/>
    </source>
</evidence>
<name>A0A291GCJ7_9RHOB</name>
<dbReference type="AlphaFoldDB" id="A0A291GCJ7"/>
<accession>A0A291GCJ7</accession>
<dbReference type="KEGG" id="ceh:CEW89_11380"/>
<proteinExistence type="predicted"/>
<keyword evidence="1" id="KW-1133">Transmembrane helix</keyword>
<gene>
    <name evidence="2" type="ORF">CEW89_11380</name>
</gene>
<keyword evidence="1" id="KW-0812">Transmembrane</keyword>
<evidence type="ECO:0000313" key="2">
    <source>
        <dbReference type="EMBL" id="ATG48119.1"/>
    </source>
</evidence>
<dbReference type="Proteomes" id="UP000217935">
    <property type="component" value="Chromosome"/>
</dbReference>